<sequence>MAVMSNIFSPAIYPPRSRIKNITFSTPSPSSLTLSLPHPYNHLVILAKEKSLCPSSLKLRCQCSKEDNVAVSTTNVVFFLLQQALPLLFQIYQHAKMSKIKPRKEQSATFDDVEGVDSAKAELLDIVMCINKHEKYMKLGAKLPRGVLLVGPPGVGKTLLARAVAGETGVPFFPVPTSQLVIYDVNIIDAVRVRDLFEAARKHSPSIIFIDEIDVIGHQTLRQLLAEMDGFEKDRSVLVIAATNRPDLLDLALMGRSWFFRKILVGKPDEDGRRKIFSLCLRDVPMEEDKETVSRLVASRTPGLVGADLKHIANMSVLLSIRRGGRVVTSDDVLQAVESTMKNDL</sequence>
<dbReference type="PANTHER" id="PTHR23076">
    <property type="entry name" value="METALLOPROTEASE M41 FTSH"/>
    <property type="match status" value="1"/>
</dbReference>
<keyword evidence="1" id="KW-0547">Nucleotide-binding</keyword>
<dbReference type="GO" id="GO:0006508">
    <property type="term" value="P:proteolysis"/>
    <property type="evidence" value="ECO:0007669"/>
    <property type="project" value="TreeGrafter"/>
</dbReference>
<proteinExistence type="inferred from homology"/>
<comment type="caution">
    <text evidence="3">The sequence shown here is derived from an EMBL/GenBank/DDBJ whole genome shotgun (WGS) entry which is preliminary data.</text>
</comment>
<evidence type="ECO:0000313" key="3">
    <source>
        <dbReference type="EMBL" id="KAI7755904.1"/>
    </source>
</evidence>
<dbReference type="GO" id="GO:0005524">
    <property type="term" value="F:ATP binding"/>
    <property type="evidence" value="ECO:0007669"/>
    <property type="project" value="UniProtKB-KW"/>
</dbReference>
<keyword evidence="1" id="KW-0067">ATP-binding</keyword>
<dbReference type="GO" id="GO:0009535">
    <property type="term" value="C:chloroplast thylakoid membrane"/>
    <property type="evidence" value="ECO:0007669"/>
    <property type="project" value="TreeGrafter"/>
</dbReference>
<dbReference type="Proteomes" id="UP001206925">
    <property type="component" value="Unassembled WGS sequence"/>
</dbReference>
<dbReference type="InterPro" id="IPR003959">
    <property type="entry name" value="ATPase_AAA_core"/>
</dbReference>
<dbReference type="Pfam" id="PF00004">
    <property type="entry name" value="AAA"/>
    <property type="match status" value="1"/>
</dbReference>
<feature type="domain" description="AAA+ ATPase" evidence="2">
    <location>
        <begin position="143"/>
        <end position="269"/>
    </location>
</feature>
<evidence type="ECO:0000256" key="1">
    <source>
        <dbReference type="RuleBase" id="RU003651"/>
    </source>
</evidence>
<name>A0AAD5GWR6_AMBAR</name>
<organism evidence="3 4">
    <name type="scientific">Ambrosia artemisiifolia</name>
    <name type="common">Common ragweed</name>
    <dbReference type="NCBI Taxonomy" id="4212"/>
    <lineage>
        <taxon>Eukaryota</taxon>
        <taxon>Viridiplantae</taxon>
        <taxon>Streptophyta</taxon>
        <taxon>Embryophyta</taxon>
        <taxon>Tracheophyta</taxon>
        <taxon>Spermatophyta</taxon>
        <taxon>Magnoliopsida</taxon>
        <taxon>eudicotyledons</taxon>
        <taxon>Gunneridae</taxon>
        <taxon>Pentapetalae</taxon>
        <taxon>asterids</taxon>
        <taxon>campanulids</taxon>
        <taxon>Asterales</taxon>
        <taxon>Asteraceae</taxon>
        <taxon>Asteroideae</taxon>
        <taxon>Heliantheae alliance</taxon>
        <taxon>Heliantheae</taxon>
        <taxon>Ambrosia</taxon>
    </lineage>
</organism>
<dbReference type="Gene3D" id="1.10.8.60">
    <property type="match status" value="1"/>
</dbReference>
<dbReference type="GO" id="GO:0016887">
    <property type="term" value="F:ATP hydrolysis activity"/>
    <property type="evidence" value="ECO:0007669"/>
    <property type="project" value="InterPro"/>
</dbReference>
<comment type="similarity">
    <text evidence="1">Belongs to the AAA ATPase family.</text>
</comment>
<accession>A0AAD5GWR6</accession>
<dbReference type="InterPro" id="IPR041569">
    <property type="entry name" value="AAA_lid_3"/>
</dbReference>
<dbReference type="AlphaFoldDB" id="A0AAD5GWR6"/>
<dbReference type="PANTHER" id="PTHR23076:SF120">
    <property type="entry name" value="AAA+ ATPASE DOMAIN, ATPASE, AAA-TYPE, CORE"/>
    <property type="match status" value="1"/>
</dbReference>
<dbReference type="EMBL" id="JAMZMK010000717">
    <property type="protein sequence ID" value="KAI7755904.1"/>
    <property type="molecule type" value="Genomic_DNA"/>
</dbReference>
<reference evidence="3" key="1">
    <citation type="submission" date="2022-06" db="EMBL/GenBank/DDBJ databases">
        <title>Uncovering the hologenomic basis of an extraordinary plant invasion.</title>
        <authorList>
            <person name="Bieker V.C."/>
            <person name="Martin M.D."/>
            <person name="Gilbert T."/>
            <person name="Hodgins K."/>
            <person name="Battlay P."/>
            <person name="Petersen B."/>
            <person name="Wilson J."/>
        </authorList>
    </citation>
    <scope>NUCLEOTIDE SEQUENCE</scope>
    <source>
        <strain evidence="3">AA19_3_7</strain>
        <tissue evidence="3">Leaf</tissue>
    </source>
</reference>
<dbReference type="PROSITE" id="PS00674">
    <property type="entry name" value="AAA"/>
    <property type="match status" value="1"/>
</dbReference>
<dbReference type="Gene3D" id="3.40.50.300">
    <property type="entry name" value="P-loop containing nucleotide triphosphate hydrolases"/>
    <property type="match status" value="1"/>
</dbReference>
<keyword evidence="4" id="KW-1185">Reference proteome</keyword>
<dbReference type="SMART" id="SM00382">
    <property type="entry name" value="AAA"/>
    <property type="match status" value="1"/>
</dbReference>
<dbReference type="InterPro" id="IPR027417">
    <property type="entry name" value="P-loop_NTPase"/>
</dbReference>
<dbReference type="InterPro" id="IPR003593">
    <property type="entry name" value="AAA+_ATPase"/>
</dbReference>
<evidence type="ECO:0000313" key="4">
    <source>
        <dbReference type="Proteomes" id="UP001206925"/>
    </source>
</evidence>
<dbReference type="Pfam" id="PF17862">
    <property type="entry name" value="AAA_lid_3"/>
    <property type="match status" value="1"/>
</dbReference>
<evidence type="ECO:0000259" key="2">
    <source>
        <dbReference type="SMART" id="SM00382"/>
    </source>
</evidence>
<gene>
    <name evidence="3" type="ORF">M8C21_013671</name>
</gene>
<dbReference type="InterPro" id="IPR003960">
    <property type="entry name" value="ATPase_AAA_CS"/>
</dbReference>
<dbReference type="SUPFAM" id="SSF52540">
    <property type="entry name" value="P-loop containing nucleoside triphosphate hydrolases"/>
    <property type="match status" value="1"/>
</dbReference>
<protein>
    <recommendedName>
        <fullName evidence="2">AAA+ ATPase domain-containing protein</fullName>
    </recommendedName>
</protein>
<dbReference type="GO" id="GO:0004176">
    <property type="term" value="F:ATP-dependent peptidase activity"/>
    <property type="evidence" value="ECO:0007669"/>
    <property type="project" value="TreeGrafter"/>
</dbReference>